<organism evidence="1 2">
    <name type="scientific">Psylliodes chrysocephalus</name>
    <dbReference type="NCBI Taxonomy" id="3402493"/>
    <lineage>
        <taxon>Eukaryota</taxon>
        <taxon>Metazoa</taxon>
        <taxon>Ecdysozoa</taxon>
        <taxon>Arthropoda</taxon>
        <taxon>Hexapoda</taxon>
        <taxon>Insecta</taxon>
        <taxon>Pterygota</taxon>
        <taxon>Neoptera</taxon>
        <taxon>Endopterygota</taxon>
        <taxon>Coleoptera</taxon>
        <taxon>Polyphaga</taxon>
        <taxon>Cucujiformia</taxon>
        <taxon>Chrysomeloidea</taxon>
        <taxon>Chrysomelidae</taxon>
        <taxon>Galerucinae</taxon>
        <taxon>Alticini</taxon>
        <taxon>Psylliodes</taxon>
    </lineage>
</organism>
<proteinExistence type="predicted"/>
<evidence type="ECO:0000313" key="1">
    <source>
        <dbReference type="EMBL" id="CAH1107441.1"/>
    </source>
</evidence>
<dbReference type="PANTHER" id="PTHR33480:SF1">
    <property type="entry name" value="TYR RECOMBINASE DOMAIN-CONTAINING PROTEIN"/>
    <property type="match status" value="1"/>
</dbReference>
<sequence length="116" mass="13626">MVSWVETTLSFTENVLNNFRTDQISNLVKSDDTILRFGAFLFEKYNTTQAQFKRQSMRQLGRLSLELKNKGDIFKNFSEMLLPEKFDAVVNATKALIKLNITTQQKGQSFKYHHWR</sequence>
<dbReference type="EMBL" id="OV651833">
    <property type="protein sequence ID" value="CAH1107441.1"/>
    <property type="molecule type" value="Genomic_DNA"/>
</dbReference>
<dbReference type="PANTHER" id="PTHR33480">
    <property type="entry name" value="SET DOMAIN-CONTAINING PROTEIN-RELATED"/>
    <property type="match status" value="1"/>
</dbReference>
<accession>A0A9P0D050</accession>
<reference evidence="1" key="1">
    <citation type="submission" date="2022-01" db="EMBL/GenBank/DDBJ databases">
        <authorList>
            <person name="King R."/>
        </authorList>
    </citation>
    <scope>NUCLEOTIDE SEQUENCE</scope>
</reference>
<dbReference type="Proteomes" id="UP001153636">
    <property type="component" value="Chromosome 21"/>
</dbReference>
<name>A0A9P0D050_9CUCU</name>
<dbReference type="OrthoDB" id="6765496at2759"/>
<gene>
    <name evidence="1" type="ORF">PSYICH_LOCUS8169</name>
</gene>
<evidence type="ECO:0000313" key="2">
    <source>
        <dbReference type="Proteomes" id="UP001153636"/>
    </source>
</evidence>
<keyword evidence="2" id="KW-1185">Reference proteome</keyword>
<protein>
    <submittedName>
        <fullName evidence="1">Uncharacterized protein</fullName>
    </submittedName>
</protein>
<dbReference type="AlphaFoldDB" id="A0A9P0D050"/>